<dbReference type="PROSITE" id="PS50157">
    <property type="entry name" value="ZINC_FINGER_C2H2_2"/>
    <property type="match status" value="4"/>
</dbReference>
<dbReference type="SMART" id="SM00355">
    <property type="entry name" value="ZnF_C2H2"/>
    <property type="match status" value="5"/>
</dbReference>
<keyword evidence="3 5" id="KW-0863">Zinc-finger</keyword>
<keyword evidence="1" id="KW-0479">Metal-binding</keyword>
<dbReference type="PANTHER" id="PTHR24379:SF127">
    <property type="entry name" value="BLOODY FINGERS-RELATED"/>
    <property type="match status" value="1"/>
</dbReference>
<dbReference type="OrthoDB" id="3799393at2759"/>
<dbReference type="InterPro" id="IPR013087">
    <property type="entry name" value="Znf_C2H2_type"/>
</dbReference>
<feature type="compositionally biased region" description="Low complexity" evidence="6">
    <location>
        <begin position="227"/>
        <end position="241"/>
    </location>
</feature>
<organism evidence="8 9">
    <name type="scientific">Byssothecium circinans</name>
    <dbReference type="NCBI Taxonomy" id="147558"/>
    <lineage>
        <taxon>Eukaryota</taxon>
        <taxon>Fungi</taxon>
        <taxon>Dikarya</taxon>
        <taxon>Ascomycota</taxon>
        <taxon>Pezizomycotina</taxon>
        <taxon>Dothideomycetes</taxon>
        <taxon>Pleosporomycetidae</taxon>
        <taxon>Pleosporales</taxon>
        <taxon>Massarineae</taxon>
        <taxon>Massarinaceae</taxon>
        <taxon>Byssothecium</taxon>
    </lineage>
</organism>
<dbReference type="Pfam" id="PF13912">
    <property type="entry name" value="zf-C2H2_6"/>
    <property type="match status" value="2"/>
</dbReference>
<dbReference type="Gene3D" id="3.30.160.60">
    <property type="entry name" value="Classic Zinc Finger"/>
    <property type="match status" value="2"/>
</dbReference>
<evidence type="ECO:0000259" key="7">
    <source>
        <dbReference type="PROSITE" id="PS50157"/>
    </source>
</evidence>
<keyword evidence="2" id="KW-0677">Repeat</keyword>
<dbReference type="GO" id="GO:0000981">
    <property type="term" value="F:DNA-binding transcription factor activity, RNA polymerase II-specific"/>
    <property type="evidence" value="ECO:0007669"/>
    <property type="project" value="TreeGrafter"/>
</dbReference>
<evidence type="ECO:0000313" key="9">
    <source>
        <dbReference type="Proteomes" id="UP000800035"/>
    </source>
</evidence>
<dbReference type="GO" id="GO:0000977">
    <property type="term" value="F:RNA polymerase II transcription regulatory region sequence-specific DNA binding"/>
    <property type="evidence" value="ECO:0007669"/>
    <property type="project" value="TreeGrafter"/>
</dbReference>
<dbReference type="AlphaFoldDB" id="A0A6A5TH43"/>
<gene>
    <name evidence="8" type="ORF">CC80DRAFT_495842</name>
</gene>
<sequence>MAHPEKTGHEVHEKGGKGTNDELRRSAKGKEKAKNDTKRRKIKFQAAKEDDEVKQLMVKCGACMKVFETTDAFLEHRDNTQHGLAGEASSSKTVNAVRKNPLSKDKVPAQQSKVFRSKKALTQHCSSTGHNQAVPSKAKLEILATSTAAPSSFNCASCPKTFNSQQALTQHCTATHDSKTVPPKATRPIPAPSPQPVSPFTCTSCLKRFNSAQALAQHHTAKGHSQTAASKAVPKAAAASTPPLTPKPFQCITCPKAFPSARALFQHRTATRHDHHQNVPQPPSAPATKAPAPAPIIPLGQPIFYNCLSCPKKFKSRQAVINHCAALKHTHDQPMPLTNSQARNPLWFLDDDDNDDGDEVGAYFGRAYAGNFSGYISDEQDWILCDGECGWCGHCADGVDL</sequence>
<feature type="region of interest" description="Disordered" evidence="6">
    <location>
        <begin position="1"/>
        <end position="48"/>
    </location>
</feature>
<feature type="region of interest" description="Disordered" evidence="6">
    <location>
        <begin position="271"/>
        <end position="292"/>
    </location>
</feature>
<feature type="domain" description="C2H2-type" evidence="7">
    <location>
        <begin position="153"/>
        <end position="181"/>
    </location>
</feature>
<evidence type="ECO:0000256" key="4">
    <source>
        <dbReference type="ARBA" id="ARBA00022833"/>
    </source>
</evidence>
<dbReference type="Proteomes" id="UP000800035">
    <property type="component" value="Unassembled WGS sequence"/>
</dbReference>
<proteinExistence type="predicted"/>
<keyword evidence="9" id="KW-1185">Reference proteome</keyword>
<evidence type="ECO:0000313" key="8">
    <source>
        <dbReference type="EMBL" id="KAF1951678.1"/>
    </source>
</evidence>
<evidence type="ECO:0000256" key="1">
    <source>
        <dbReference type="ARBA" id="ARBA00022723"/>
    </source>
</evidence>
<feature type="compositionally biased region" description="Basic and acidic residues" evidence="6">
    <location>
        <begin position="1"/>
        <end position="36"/>
    </location>
</feature>
<dbReference type="GO" id="GO:0005634">
    <property type="term" value="C:nucleus"/>
    <property type="evidence" value="ECO:0007669"/>
    <property type="project" value="TreeGrafter"/>
</dbReference>
<feature type="domain" description="C2H2-type" evidence="7">
    <location>
        <begin position="305"/>
        <end position="334"/>
    </location>
</feature>
<evidence type="ECO:0000256" key="3">
    <source>
        <dbReference type="ARBA" id="ARBA00022771"/>
    </source>
</evidence>
<evidence type="ECO:0000256" key="6">
    <source>
        <dbReference type="SAM" id="MobiDB-lite"/>
    </source>
</evidence>
<keyword evidence="4" id="KW-0862">Zinc</keyword>
<evidence type="ECO:0000256" key="2">
    <source>
        <dbReference type="ARBA" id="ARBA00022737"/>
    </source>
</evidence>
<dbReference type="EMBL" id="ML977015">
    <property type="protein sequence ID" value="KAF1951678.1"/>
    <property type="molecule type" value="Genomic_DNA"/>
</dbReference>
<feature type="domain" description="C2H2-type" evidence="7">
    <location>
        <begin position="200"/>
        <end position="229"/>
    </location>
</feature>
<reference evidence="8" key="1">
    <citation type="journal article" date="2020" name="Stud. Mycol.">
        <title>101 Dothideomycetes genomes: a test case for predicting lifestyles and emergence of pathogens.</title>
        <authorList>
            <person name="Haridas S."/>
            <person name="Albert R."/>
            <person name="Binder M."/>
            <person name="Bloem J."/>
            <person name="Labutti K."/>
            <person name="Salamov A."/>
            <person name="Andreopoulos B."/>
            <person name="Baker S."/>
            <person name="Barry K."/>
            <person name="Bills G."/>
            <person name="Bluhm B."/>
            <person name="Cannon C."/>
            <person name="Castanera R."/>
            <person name="Culley D."/>
            <person name="Daum C."/>
            <person name="Ezra D."/>
            <person name="Gonzalez J."/>
            <person name="Henrissat B."/>
            <person name="Kuo A."/>
            <person name="Liang C."/>
            <person name="Lipzen A."/>
            <person name="Lutzoni F."/>
            <person name="Magnuson J."/>
            <person name="Mondo S."/>
            <person name="Nolan M."/>
            <person name="Ohm R."/>
            <person name="Pangilinan J."/>
            <person name="Park H.-J."/>
            <person name="Ramirez L."/>
            <person name="Alfaro M."/>
            <person name="Sun H."/>
            <person name="Tritt A."/>
            <person name="Yoshinaga Y."/>
            <person name="Zwiers L.-H."/>
            <person name="Turgeon B."/>
            <person name="Goodwin S."/>
            <person name="Spatafora J."/>
            <person name="Crous P."/>
            <person name="Grigoriev I."/>
        </authorList>
    </citation>
    <scope>NUCLEOTIDE SEQUENCE</scope>
    <source>
        <strain evidence="8">CBS 675.92</strain>
    </source>
</reference>
<feature type="domain" description="C2H2-type" evidence="7">
    <location>
        <begin position="249"/>
        <end position="280"/>
    </location>
</feature>
<evidence type="ECO:0000256" key="5">
    <source>
        <dbReference type="PROSITE-ProRule" id="PRU00042"/>
    </source>
</evidence>
<accession>A0A6A5TH43</accession>
<dbReference type="PROSITE" id="PS00028">
    <property type="entry name" value="ZINC_FINGER_C2H2_1"/>
    <property type="match status" value="5"/>
</dbReference>
<dbReference type="SUPFAM" id="SSF57667">
    <property type="entry name" value="beta-beta-alpha zinc fingers"/>
    <property type="match status" value="1"/>
</dbReference>
<protein>
    <recommendedName>
        <fullName evidence="7">C2H2-type domain-containing protein</fullName>
    </recommendedName>
</protein>
<name>A0A6A5TH43_9PLEO</name>
<dbReference type="GO" id="GO:0008270">
    <property type="term" value="F:zinc ion binding"/>
    <property type="evidence" value="ECO:0007669"/>
    <property type="project" value="UniProtKB-KW"/>
</dbReference>
<dbReference type="InterPro" id="IPR036236">
    <property type="entry name" value="Znf_C2H2_sf"/>
</dbReference>
<feature type="region of interest" description="Disordered" evidence="6">
    <location>
        <begin position="216"/>
        <end position="241"/>
    </location>
</feature>
<dbReference type="PANTHER" id="PTHR24379">
    <property type="entry name" value="KRAB AND ZINC FINGER DOMAIN-CONTAINING"/>
    <property type="match status" value="1"/>
</dbReference>